<feature type="transmembrane region" description="Helical" evidence="11">
    <location>
        <begin position="130"/>
        <end position="149"/>
    </location>
</feature>
<dbReference type="OrthoDB" id="9799090at2"/>
<keyword evidence="5" id="KW-0631">Potassium channel</keyword>
<dbReference type="GO" id="GO:0008076">
    <property type="term" value="C:voltage-gated potassium channel complex"/>
    <property type="evidence" value="ECO:0007669"/>
    <property type="project" value="InterPro"/>
</dbReference>
<gene>
    <name evidence="13" type="ORF">FKV23_04155</name>
</gene>
<proteinExistence type="predicted"/>
<evidence type="ECO:0000256" key="3">
    <source>
        <dbReference type="ARBA" id="ARBA00022538"/>
    </source>
</evidence>
<evidence type="ECO:0000256" key="2">
    <source>
        <dbReference type="ARBA" id="ARBA00022448"/>
    </source>
</evidence>
<feature type="transmembrane region" description="Helical" evidence="11">
    <location>
        <begin position="28"/>
        <end position="48"/>
    </location>
</feature>
<keyword evidence="10" id="KW-0407">Ion channel</keyword>
<accession>A0A514BWI7</accession>
<evidence type="ECO:0000259" key="12">
    <source>
        <dbReference type="Pfam" id="PF00520"/>
    </source>
</evidence>
<feature type="domain" description="Ion transport" evidence="12">
    <location>
        <begin position="1"/>
        <end position="219"/>
    </location>
</feature>
<dbReference type="Proteomes" id="UP000317199">
    <property type="component" value="Chromosome"/>
</dbReference>
<reference evidence="13 14" key="1">
    <citation type="submission" date="2019-06" db="EMBL/GenBank/DDBJ databases">
        <title>Lysobacter alkalisoli sp. nov. isolated from saline-alkali soil.</title>
        <authorList>
            <person name="Sun J.-Q."/>
            <person name="Xu L."/>
        </authorList>
    </citation>
    <scope>NUCLEOTIDE SEQUENCE [LARGE SCALE GENOMIC DNA]</scope>
    <source>
        <strain evidence="13 14">SJ-36</strain>
    </source>
</reference>
<evidence type="ECO:0000313" key="14">
    <source>
        <dbReference type="Proteomes" id="UP000317199"/>
    </source>
</evidence>
<dbReference type="PANTHER" id="PTHR11537:SF254">
    <property type="entry name" value="POTASSIUM VOLTAGE-GATED CHANNEL PROTEIN SHAB"/>
    <property type="match status" value="1"/>
</dbReference>
<evidence type="ECO:0000256" key="7">
    <source>
        <dbReference type="ARBA" id="ARBA00022989"/>
    </source>
</evidence>
<evidence type="ECO:0000313" key="13">
    <source>
        <dbReference type="EMBL" id="QDH71702.1"/>
    </source>
</evidence>
<evidence type="ECO:0000256" key="8">
    <source>
        <dbReference type="ARBA" id="ARBA00023065"/>
    </source>
</evidence>
<comment type="subcellular location">
    <subcellularLocation>
        <location evidence="1">Membrane</location>
        <topology evidence="1">Multi-pass membrane protein</topology>
    </subcellularLocation>
</comment>
<dbReference type="PRINTS" id="PR01459">
    <property type="entry name" value="KCNQCHANNEL"/>
</dbReference>
<evidence type="ECO:0000256" key="1">
    <source>
        <dbReference type="ARBA" id="ARBA00004141"/>
    </source>
</evidence>
<dbReference type="GO" id="GO:0001508">
    <property type="term" value="P:action potential"/>
    <property type="evidence" value="ECO:0007669"/>
    <property type="project" value="TreeGrafter"/>
</dbReference>
<dbReference type="PRINTS" id="PR00169">
    <property type="entry name" value="KCHANNEL"/>
</dbReference>
<name>A0A514BWI7_9GAMM</name>
<dbReference type="Gene3D" id="1.10.287.70">
    <property type="match status" value="1"/>
</dbReference>
<keyword evidence="6" id="KW-0630">Potassium</keyword>
<evidence type="ECO:0000256" key="5">
    <source>
        <dbReference type="ARBA" id="ARBA00022826"/>
    </source>
</evidence>
<dbReference type="GO" id="GO:0005249">
    <property type="term" value="F:voltage-gated potassium channel activity"/>
    <property type="evidence" value="ECO:0007669"/>
    <property type="project" value="InterPro"/>
</dbReference>
<sequence>MVSIILASVFIAVVSTEPMVREFAGPTLLYVEFVFGGIFLVEYMARVWSAGSQSQFSGFLGRVRYMRQPMAVIDLVALAPFLVGLSGPESMILRLVRLLRLLALTKLARYSTAIRLVFESIHSRRFELGFTMLLAACVILVSSAVLYVVEGDGQPEAFGSIPRAAWWSVATLTTVGYGDLVPLTPLGKFFASLTAFAGIGLIAMPTGILAAGFSDALSKAKADADGVEGNVQ</sequence>
<keyword evidence="2" id="KW-0813">Transport</keyword>
<dbReference type="AlphaFoldDB" id="A0A514BWI7"/>
<dbReference type="InterPro" id="IPR003937">
    <property type="entry name" value="K_chnl_volt-dep_KCNQ"/>
</dbReference>
<keyword evidence="4 11" id="KW-0812">Transmembrane</keyword>
<dbReference type="SUPFAM" id="SSF81324">
    <property type="entry name" value="Voltage-gated potassium channels"/>
    <property type="match status" value="1"/>
</dbReference>
<dbReference type="InterPro" id="IPR028325">
    <property type="entry name" value="VG_K_chnl"/>
</dbReference>
<evidence type="ECO:0000256" key="6">
    <source>
        <dbReference type="ARBA" id="ARBA00022958"/>
    </source>
</evidence>
<keyword evidence="14" id="KW-1185">Reference proteome</keyword>
<evidence type="ECO:0000256" key="9">
    <source>
        <dbReference type="ARBA" id="ARBA00023136"/>
    </source>
</evidence>
<protein>
    <submittedName>
        <fullName evidence="13">Ion transporter</fullName>
    </submittedName>
</protein>
<dbReference type="Pfam" id="PF00520">
    <property type="entry name" value="Ion_trans"/>
    <property type="match status" value="1"/>
</dbReference>
<dbReference type="KEGG" id="lyj:FKV23_04155"/>
<evidence type="ECO:0000256" key="4">
    <source>
        <dbReference type="ARBA" id="ARBA00022692"/>
    </source>
</evidence>
<dbReference type="EMBL" id="CP041242">
    <property type="protein sequence ID" value="QDH71702.1"/>
    <property type="molecule type" value="Genomic_DNA"/>
</dbReference>
<dbReference type="PANTHER" id="PTHR11537">
    <property type="entry name" value="VOLTAGE-GATED POTASSIUM CHANNEL"/>
    <property type="match status" value="1"/>
</dbReference>
<organism evidence="13 14">
    <name type="scientific">Marilutibacter alkalisoli</name>
    <dbReference type="NCBI Taxonomy" id="2591633"/>
    <lineage>
        <taxon>Bacteria</taxon>
        <taxon>Pseudomonadati</taxon>
        <taxon>Pseudomonadota</taxon>
        <taxon>Gammaproteobacteria</taxon>
        <taxon>Lysobacterales</taxon>
        <taxon>Lysobacteraceae</taxon>
        <taxon>Marilutibacter</taxon>
    </lineage>
</organism>
<keyword evidence="8" id="KW-0406">Ion transport</keyword>
<dbReference type="InterPro" id="IPR005821">
    <property type="entry name" value="Ion_trans_dom"/>
</dbReference>
<keyword evidence="3" id="KW-0633">Potassium transport</keyword>
<keyword evidence="7 11" id="KW-1133">Transmembrane helix</keyword>
<evidence type="ECO:0000256" key="10">
    <source>
        <dbReference type="ARBA" id="ARBA00023303"/>
    </source>
</evidence>
<feature type="transmembrane region" description="Helical" evidence="11">
    <location>
        <begin position="189"/>
        <end position="211"/>
    </location>
</feature>
<evidence type="ECO:0000256" key="11">
    <source>
        <dbReference type="SAM" id="Phobius"/>
    </source>
</evidence>
<keyword evidence="9 11" id="KW-0472">Membrane</keyword>
<feature type="transmembrane region" description="Helical" evidence="11">
    <location>
        <begin position="69"/>
        <end position="86"/>
    </location>
</feature>